<evidence type="ECO:0000313" key="1">
    <source>
        <dbReference type="EMBL" id="PSK38275.1"/>
    </source>
</evidence>
<keyword evidence="2" id="KW-1185">Reference proteome</keyword>
<proteinExistence type="predicted"/>
<gene>
    <name evidence="1" type="ORF">C7M61_002834</name>
</gene>
<dbReference type="Proteomes" id="UP000241107">
    <property type="component" value="Unassembled WGS sequence"/>
</dbReference>
<evidence type="ECO:0000313" key="2">
    <source>
        <dbReference type="Proteomes" id="UP000241107"/>
    </source>
</evidence>
<dbReference type="VEuPathDB" id="FungiDB:C7M61_002834"/>
<reference evidence="1 2" key="1">
    <citation type="submission" date="2018-03" db="EMBL/GenBank/DDBJ databases">
        <title>Candida pseudohaemulonii genome assembly and annotation.</title>
        <authorList>
            <person name="Munoz J.F."/>
            <person name="Gade L.G."/>
            <person name="Chow N.A."/>
            <person name="Litvintseva A.P."/>
            <person name="Loparev V.N."/>
            <person name="Cuomo C.A."/>
        </authorList>
    </citation>
    <scope>NUCLEOTIDE SEQUENCE [LARGE SCALE GENOMIC DNA]</scope>
    <source>
        <strain evidence="1 2">B12108</strain>
    </source>
</reference>
<dbReference type="AlphaFoldDB" id="A0A2P7YQN7"/>
<name>A0A2P7YQN7_9ASCO</name>
<dbReference type="GeneID" id="36566223"/>
<dbReference type="RefSeq" id="XP_024713600.1">
    <property type="nucleotide sequence ID" value="XM_024858194.1"/>
</dbReference>
<accession>A0A2P7YQN7</accession>
<sequence length="293" mass="34926">MHPEDILKLIIKRVKERTDGFKDPNERRGLQLKDVVKPYPNDQPLPKRRKIRFLDELFIEKMEYALENSEPTSKVVKLRGPRNYHEWRVNWEDHIHNLGIYDGYFLRQYHEKFEDTSDEPISYERFRASRPENLKKACDLADEFLTREIKSTVDKKLLNQVRASTYHGILERVRMIETLNPHRVKAGEAYSYLKRINNIGTFESRQEHHSIYEPDWVVRVIGDSVDVTKYDLEAVAQVFERVEKDKLREAYEEAADKTRPISTIQMEFERRVREICYSKLGAPMIPDDFSDYD</sequence>
<comment type="caution">
    <text evidence="1">The sequence shown here is derived from an EMBL/GenBank/DDBJ whole genome shotgun (WGS) entry which is preliminary data.</text>
</comment>
<protein>
    <submittedName>
        <fullName evidence="1">Uncharacterized protein</fullName>
    </submittedName>
</protein>
<organism evidence="1 2">
    <name type="scientific">Candidozyma pseudohaemuli</name>
    <dbReference type="NCBI Taxonomy" id="418784"/>
    <lineage>
        <taxon>Eukaryota</taxon>
        <taxon>Fungi</taxon>
        <taxon>Dikarya</taxon>
        <taxon>Ascomycota</taxon>
        <taxon>Saccharomycotina</taxon>
        <taxon>Pichiomycetes</taxon>
        <taxon>Metschnikowiaceae</taxon>
        <taxon>Candidozyma</taxon>
    </lineage>
</organism>
<dbReference type="EMBL" id="PYFQ01000006">
    <property type="protein sequence ID" value="PSK38275.1"/>
    <property type="molecule type" value="Genomic_DNA"/>
</dbReference>